<reference evidence="13" key="3">
    <citation type="submission" date="2025-09" db="UniProtKB">
        <authorList>
            <consortium name="Ensembl"/>
        </authorList>
    </citation>
    <scope>IDENTIFICATION</scope>
</reference>
<dbReference type="CDD" id="cd06257">
    <property type="entry name" value="DnaJ"/>
    <property type="match status" value="1"/>
</dbReference>
<evidence type="ECO:0000256" key="6">
    <source>
        <dbReference type="ARBA" id="ARBA00023128"/>
    </source>
</evidence>
<dbReference type="InterPro" id="IPR055225">
    <property type="entry name" value="DNAJC11-like_beta-barrel"/>
</dbReference>
<dbReference type="PANTHER" id="PTHR44157">
    <property type="entry name" value="DNAJ HOMOLOG SUBFAMILY C MEMBER 11"/>
    <property type="match status" value="1"/>
</dbReference>
<evidence type="ECO:0000256" key="4">
    <source>
        <dbReference type="ARBA" id="ARBA00022990"/>
    </source>
</evidence>
<dbReference type="GO" id="GO:0042407">
    <property type="term" value="P:cristae formation"/>
    <property type="evidence" value="ECO:0007669"/>
    <property type="project" value="TreeGrafter"/>
</dbReference>
<evidence type="ECO:0000256" key="5">
    <source>
        <dbReference type="ARBA" id="ARBA00023054"/>
    </source>
</evidence>
<dbReference type="SMART" id="SM00271">
    <property type="entry name" value="DnaJ"/>
    <property type="match status" value="1"/>
</dbReference>
<keyword evidence="8" id="KW-0143">Chaperone</keyword>
<evidence type="ECO:0000256" key="7">
    <source>
        <dbReference type="ARBA" id="ARBA00023136"/>
    </source>
</evidence>
<name>A0A671X808_SPAAU</name>
<evidence type="ECO:0000256" key="11">
    <source>
        <dbReference type="ARBA" id="ARBA00074359"/>
    </source>
</evidence>
<dbReference type="PANTHER" id="PTHR44157:SF3">
    <property type="entry name" value="DNAJ (HSP40) HOMOLOG, SUBFAMILY C, MEMBER 11B"/>
    <property type="match status" value="1"/>
</dbReference>
<dbReference type="InterPro" id="IPR018253">
    <property type="entry name" value="DnaJ_domain_CS"/>
</dbReference>
<dbReference type="Ensembl" id="ENSSAUT00010049584.1">
    <property type="protein sequence ID" value="ENSSAUP00010047173.1"/>
    <property type="gene ID" value="ENSSAUG00010019633.1"/>
</dbReference>
<protein>
    <recommendedName>
        <fullName evidence="11">DnaJ homolog subfamily C member 11</fullName>
    </recommendedName>
</protein>
<evidence type="ECO:0000259" key="12">
    <source>
        <dbReference type="PROSITE" id="PS50076"/>
    </source>
</evidence>
<keyword evidence="6" id="KW-0496">Mitochondrion</keyword>
<evidence type="ECO:0000256" key="2">
    <source>
        <dbReference type="ARBA" id="ARBA00022553"/>
    </source>
</evidence>
<evidence type="ECO:0000256" key="10">
    <source>
        <dbReference type="ARBA" id="ARBA00061668"/>
    </source>
</evidence>
<dbReference type="InterPro" id="IPR036869">
    <property type="entry name" value="J_dom_sf"/>
</dbReference>
<gene>
    <name evidence="13" type="primary">DNAJC11</name>
    <name evidence="13" type="synonym">LOC115583540</name>
</gene>
<dbReference type="Pfam" id="PF00226">
    <property type="entry name" value="DnaJ"/>
    <property type="match status" value="1"/>
</dbReference>
<comment type="subcellular location">
    <subcellularLocation>
        <location evidence="1">Mitochondrion outer membrane</location>
        <topology evidence="1">Peripheral membrane protein</topology>
    </subcellularLocation>
</comment>
<dbReference type="Pfam" id="PF22774">
    <property type="entry name" value="DNAJC11_beta-barrel"/>
    <property type="match status" value="1"/>
</dbReference>
<dbReference type="Gene3D" id="1.10.287.110">
    <property type="entry name" value="DnaJ domain"/>
    <property type="match status" value="1"/>
</dbReference>
<dbReference type="SUPFAM" id="SSF46565">
    <property type="entry name" value="Chaperone J-domain"/>
    <property type="match status" value="1"/>
</dbReference>
<dbReference type="PRINTS" id="PR00625">
    <property type="entry name" value="JDOMAIN"/>
</dbReference>
<reference evidence="13" key="1">
    <citation type="submission" date="2021-04" db="EMBL/GenBank/DDBJ databases">
        <authorList>
            <consortium name="Wellcome Sanger Institute Data Sharing"/>
        </authorList>
    </citation>
    <scope>NUCLEOTIDE SEQUENCE [LARGE SCALE GENOMIC DNA]</scope>
</reference>
<dbReference type="InterPro" id="IPR052243">
    <property type="entry name" value="Mito_inner_membrane_organizer"/>
</dbReference>
<comment type="function">
    <text evidence="9">Required for mitochondrial inner membrane organization. Seems to function through its association with the MICOS complex and the mitochondrial outer membrane sorting assembly machinery (SAM) complex.</text>
</comment>
<evidence type="ECO:0000256" key="3">
    <source>
        <dbReference type="ARBA" id="ARBA00022787"/>
    </source>
</evidence>
<dbReference type="FunFam" id="1.10.287.110:FF:000027">
    <property type="entry name" value="DnaJ (Hsp40) homolog, subfamily C, member 11"/>
    <property type="match status" value="1"/>
</dbReference>
<evidence type="ECO:0000313" key="14">
    <source>
        <dbReference type="Proteomes" id="UP000472265"/>
    </source>
</evidence>
<keyword evidence="5" id="KW-0175">Coiled coil</keyword>
<accession>A0A671X808</accession>
<evidence type="ECO:0000313" key="13">
    <source>
        <dbReference type="Ensembl" id="ENSSAUP00010047173.1"/>
    </source>
</evidence>
<dbReference type="GO" id="GO:0005741">
    <property type="term" value="C:mitochondrial outer membrane"/>
    <property type="evidence" value="ECO:0007669"/>
    <property type="project" value="UniProtKB-SubCell"/>
</dbReference>
<proteinExistence type="inferred from homology"/>
<dbReference type="PROSITE" id="PS50076">
    <property type="entry name" value="DNAJ_2"/>
    <property type="match status" value="1"/>
</dbReference>
<reference evidence="13" key="2">
    <citation type="submission" date="2025-08" db="UniProtKB">
        <authorList>
            <consortium name="Ensembl"/>
        </authorList>
    </citation>
    <scope>IDENTIFICATION</scope>
</reference>
<dbReference type="Pfam" id="PF11875">
    <property type="entry name" value="DnaJ-like_C11_C"/>
    <property type="match status" value="1"/>
</dbReference>
<keyword evidence="14" id="KW-1185">Reference proteome</keyword>
<dbReference type="AlphaFoldDB" id="A0A671X808"/>
<organism evidence="13 14">
    <name type="scientific">Sparus aurata</name>
    <name type="common">Gilthead sea bream</name>
    <dbReference type="NCBI Taxonomy" id="8175"/>
    <lineage>
        <taxon>Eukaryota</taxon>
        <taxon>Metazoa</taxon>
        <taxon>Chordata</taxon>
        <taxon>Craniata</taxon>
        <taxon>Vertebrata</taxon>
        <taxon>Euteleostomi</taxon>
        <taxon>Actinopterygii</taxon>
        <taxon>Neopterygii</taxon>
        <taxon>Teleostei</taxon>
        <taxon>Neoteleostei</taxon>
        <taxon>Acanthomorphata</taxon>
        <taxon>Eupercaria</taxon>
        <taxon>Spariformes</taxon>
        <taxon>Sparidae</taxon>
        <taxon>Sparus</taxon>
    </lineage>
</organism>
<dbReference type="Proteomes" id="UP000472265">
    <property type="component" value="Chromosome 6"/>
</dbReference>
<dbReference type="InterPro" id="IPR001623">
    <property type="entry name" value="DnaJ_domain"/>
</dbReference>
<keyword evidence="3" id="KW-1000">Mitochondrion outer membrane</keyword>
<sequence length="559" mass="62995">MAASLDDDFEFNNQDYYSLLNVRKEATLEELKASYRRLCMLYHPDKHRDPELKSQAEQLFNQVHQAYEVLSDEHSRAIYDIFGKKGLEVEGWEVVERKRTPAEIREEYERLQREREERRLQQRTNPKGTISVGVDATDLFDRYDEDFEEMPGGGFPHIEINKMHISQSIEAPLTNSDTAVLSGSLSTHNGNGGGNINMTVRRVTSAKGWGEVELGAGDILGPLIGLKVFRNVSPRCFLTAQCGLQFSPRGLRPSCSLMTARHLDQNTMGYLQWRWGPNSAMTTSLVRDTKSSHFTLALQLGVPHSYLMMSYQYKFQDEDQTKVKGSVKTGWFGTVVEYGAERKISRHSVLSATVSIGVPQGVTLKIKLARASQTYLFPVHLTDQLLPSAVFYATVGPLLVYMAVHRLIIIPYTQAQKEQELELQRKSSATDIAKKKQEAESAVSTLTQKRLNTSTTHCCLGLIILNAWYGKFVSDTSQKQEKAKVIDVTVPLQCLVKDSKLILTESSKAGLPGFYDPCVGEEKSLKLLYQFRGVMHQVISADTDPLRIPKQSHRIEPEP</sequence>
<evidence type="ECO:0000256" key="1">
    <source>
        <dbReference type="ARBA" id="ARBA00004450"/>
    </source>
</evidence>
<dbReference type="InterPro" id="IPR024586">
    <property type="entry name" value="DnaJ-like_C11_C"/>
</dbReference>
<keyword evidence="4" id="KW-0007">Acetylation</keyword>
<comment type="similarity">
    <text evidence="10">Belongs to the DNAJC11 family.</text>
</comment>
<evidence type="ECO:0000256" key="9">
    <source>
        <dbReference type="ARBA" id="ARBA00056707"/>
    </source>
</evidence>
<feature type="domain" description="J" evidence="12">
    <location>
        <begin position="15"/>
        <end position="83"/>
    </location>
</feature>
<dbReference type="PROSITE" id="PS00636">
    <property type="entry name" value="DNAJ_1"/>
    <property type="match status" value="1"/>
</dbReference>
<keyword evidence="7" id="KW-0472">Membrane</keyword>
<evidence type="ECO:0000256" key="8">
    <source>
        <dbReference type="ARBA" id="ARBA00023186"/>
    </source>
</evidence>
<keyword evidence="2" id="KW-0597">Phosphoprotein</keyword>
<dbReference type="GeneTree" id="ENSGT00860000133842"/>